<feature type="domain" description="Putative glycogen debranching enzyme N-terminal" evidence="2">
    <location>
        <begin position="12"/>
        <end position="194"/>
    </location>
</feature>
<dbReference type="InterPro" id="IPR012341">
    <property type="entry name" value="6hp_glycosidase-like_sf"/>
</dbReference>
<sequence>MRDIAGTVSCIDGNSFIVSDSSGDVDAAPDTPTGLFAADTRFLSRWILTIGGERLTALSVDDSQYFEAAFFLVPGGQTDYVQADVSAIRRRRIGPDLTESVTVFNYGEHDVDLDVRLEVAADFADIFDIKFDVREKAGTYYSEVGDSELVLGYRRGTFRREVRVSASEPASVDARGVRFRPRLRPGQQWSTQLRVTMRVLRPDGHDWRAAVRALRPDDSTLPDAVRAWVTQAPRLDTDNSALRQVYQRSIVDLAALRFAPLSLGGATVPAAGLPWFMTLFGRDSLLTCLQTLHVTPSLAPPTLRILAFLQGGRRDDILDEDPGRILHELRYGESAAFEEQPHSPYYGTVDASPLFVVLLDEYERWTGDGALVKELEKEARAALEWIDRYADLTSTGYVWYERRNRATGLENQCWKDSWDGVSYADGRLPGFPRATCEVQGYAYDAKVRAARLARAFWDDPAYADRLEREAAALKDRFNRDFWIDERGYYALALDHDGTPVDALSSNIGHLLWSGIVPPDRAPRIVEHLMGPALFSGWGVRTLAEGQGRYNPLGYHNGTVWPFDNSFIAWGLRRYGFAAEAGRIAEGIIAAATYFHGRLPEAFGGFDRQTTRYPVRYPTAGSPQAWSSGASLLLIRAMLGIDPHEGHLAVDAALPPSFQRIALLDIPGRWGRVDAFARHRPDQPPTDATGGYPSPLLG</sequence>
<dbReference type="Gene3D" id="1.50.10.10">
    <property type="match status" value="1"/>
</dbReference>
<evidence type="ECO:0000256" key="1">
    <source>
        <dbReference type="SAM" id="MobiDB-lite"/>
    </source>
</evidence>
<evidence type="ECO:0000313" key="4">
    <source>
        <dbReference type="EMBL" id="SCG17856.1"/>
    </source>
</evidence>
<organism evidence="4 5">
    <name type="scientific">Micromonospora echinofusca</name>
    <dbReference type="NCBI Taxonomy" id="47858"/>
    <lineage>
        <taxon>Bacteria</taxon>
        <taxon>Bacillati</taxon>
        <taxon>Actinomycetota</taxon>
        <taxon>Actinomycetes</taxon>
        <taxon>Micromonosporales</taxon>
        <taxon>Micromonosporaceae</taxon>
        <taxon>Micromonospora</taxon>
    </lineage>
</organism>
<evidence type="ECO:0000259" key="2">
    <source>
        <dbReference type="Pfam" id="PF14742"/>
    </source>
</evidence>
<proteinExistence type="predicted"/>
<dbReference type="SUPFAM" id="SSF48208">
    <property type="entry name" value="Six-hairpin glycosidases"/>
    <property type="match status" value="1"/>
</dbReference>
<gene>
    <name evidence="4" type="ORF">GA0070610_4179</name>
</gene>
<evidence type="ECO:0000313" key="5">
    <source>
        <dbReference type="Proteomes" id="UP000198251"/>
    </source>
</evidence>
<dbReference type="GeneID" id="95803891"/>
<name>A0A1C5GFH5_MICEH</name>
<reference evidence="4 5" key="1">
    <citation type="submission" date="2016-06" db="EMBL/GenBank/DDBJ databases">
        <authorList>
            <person name="Kjaerup R.B."/>
            <person name="Dalgaard T.S."/>
            <person name="Juul-Madsen H.R."/>
        </authorList>
    </citation>
    <scope>NUCLEOTIDE SEQUENCE [LARGE SCALE GENOMIC DNA]</scope>
    <source>
        <strain evidence="4 5">DSM 43913</strain>
    </source>
</reference>
<dbReference type="RefSeq" id="WP_392567263.1">
    <property type="nucleotide sequence ID" value="NZ_JBFAAC010000013.1"/>
</dbReference>
<dbReference type="InterPro" id="IPR054491">
    <property type="entry name" value="MGH1-like_GH"/>
</dbReference>
<dbReference type="InterPro" id="IPR032856">
    <property type="entry name" value="GDE_N_bis"/>
</dbReference>
<dbReference type="Pfam" id="PF22422">
    <property type="entry name" value="MGH1-like_GH"/>
    <property type="match status" value="1"/>
</dbReference>
<evidence type="ECO:0000259" key="3">
    <source>
        <dbReference type="Pfam" id="PF22422"/>
    </source>
</evidence>
<dbReference type="GO" id="GO:0005975">
    <property type="term" value="P:carbohydrate metabolic process"/>
    <property type="evidence" value="ECO:0007669"/>
    <property type="project" value="InterPro"/>
</dbReference>
<feature type="domain" description="Mannosylglycerate hydrolase MGH1-like glycoside hydrolase" evidence="3">
    <location>
        <begin position="330"/>
        <end position="596"/>
    </location>
</feature>
<accession>A0A1C5GFH5</accession>
<dbReference type="InterPro" id="IPR008928">
    <property type="entry name" value="6-hairpin_glycosidase_sf"/>
</dbReference>
<feature type="region of interest" description="Disordered" evidence="1">
    <location>
        <begin position="676"/>
        <end position="697"/>
    </location>
</feature>
<dbReference type="AlphaFoldDB" id="A0A1C5GFH5"/>
<protein>
    <submittedName>
        <fullName evidence="4">Glycogen debranching enzyme (Alpha-1,6-glucosidase)</fullName>
    </submittedName>
</protein>
<keyword evidence="5" id="KW-1185">Reference proteome</keyword>
<dbReference type="EMBL" id="LT607733">
    <property type="protein sequence ID" value="SCG17856.1"/>
    <property type="molecule type" value="Genomic_DNA"/>
</dbReference>
<dbReference type="Pfam" id="PF14742">
    <property type="entry name" value="GDE_N_bis"/>
    <property type="match status" value="1"/>
</dbReference>
<dbReference type="Proteomes" id="UP000198251">
    <property type="component" value="Chromosome I"/>
</dbReference>